<evidence type="ECO:0000313" key="2">
    <source>
        <dbReference type="EMBL" id="MBF2708234.1"/>
    </source>
</evidence>
<evidence type="ECO:0000313" key="3">
    <source>
        <dbReference type="Proteomes" id="UP000646211"/>
    </source>
</evidence>
<dbReference type="SUPFAM" id="SSF53448">
    <property type="entry name" value="Nucleotide-diphospho-sugar transferases"/>
    <property type="match status" value="1"/>
</dbReference>
<dbReference type="InterPro" id="IPR001173">
    <property type="entry name" value="Glyco_trans_2-like"/>
</dbReference>
<dbReference type="PANTHER" id="PTHR43685:SF2">
    <property type="entry name" value="GLYCOSYLTRANSFERASE 2-LIKE DOMAIN-CONTAINING PROTEIN"/>
    <property type="match status" value="1"/>
</dbReference>
<dbReference type="RefSeq" id="WP_194311491.1">
    <property type="nucleotide sequence ID" value="NZ_JADHEC010000010.1"/>
</dbReference>
<name>A0A930UB72_9FLAO</name>
<dbReference type="Gene3D" id="3.90.550.10">
    <property type="entry name" value="Spore Coat Polysaccharide Biosynthesis Protein SpsA, Chain A"/>
    <property type="match status" value="1"/>
</dbReference>
<reference evidence="2" key="1">
    <citation type="submission" date="2020-11" db="EMBL/GenBank/DDBJ databases">
        <title>Genome of Flavobacterium soyangense.</title>
        <authorList>
            <person name="Liu Q."/>
            <person name="Xin Y.-H."/>
        </authorList>
    </citation>
    <scope>NUCLEOTIDE SEQUENCE</scope>
    <source>
        <strain evidence="2">CGMCC 1.13493</strain>
    </source>
</reference>
<dbReference type="PANTHER" id="PTHR43685">
    <property type="entry name" value="GLYCOSYLTRANSFERASE"/>
    <property type="match status" value="1"/>
</dbReference>
<dbReference type="Proteomes" id="UP000646211">
    <property type="component" value="Unassembled WGS sequence"/>
</dbReference>
<keyword evidence="3" id="KW-1185">Reference proteome</keyword>
<accession>A0A930UB72</accession>
<organism evidence="2 3">
    <name type="scientific">Flavobacterium soyangense</name>
    <dbReference type="NCBI Taxonomy" id="2023265"/>
    <lineage>
        <taxon>Bacteria</taxon>
        <taxon>Pseudomonadati</taxon>
        <taxon>Bacteroidota</taxon>
        <taxon>Flavobacteriia</taxon>
        <taxon>Flavobacteriales</taxon>
        <taxon>Flavobacteriaceae</taxon>
        <taxon>Flavobacterium</taxon>
    </lineage>
</organism>
<dbReference type="Pfam" id="PF00535">
    <property type="entry name" value="Glycos_transf_2"/>
    <property type="match status" value="1"/>
</dbReference>
<dbReference type="AlphaFoldDB" id="A0A930UB72"/>
<protein>
    <submittedName>
        <fullName evidence="2">Glycosyltransferase family 2 protein</fullName>
    </submittedName>
</protein>
<sequence>MNHSLVSIIIPSFNREGLLSEALDSVLGQTYANWECIVIDDRSTDGTNTFLREYSKKDGRFIIISKPEEFRRGASVSRNLGLQIARGEYIQFLDSDDILSDDKLEKQIYTLKNEDKKVISVCITSNFKEKKDAVIFDSDRKDFRDFNNPEEYFGVISEFGGYYPPESFLISKELIDFSGHWNENLTLNDDGEFFFRIIHNSNKILFNNDTFVRHRQNTGDNLSMLNSFQKANSLLNSWKIIEILYNTKYNASNSKYLDKKKWAVYNELKRTYPILIKENKLFFFNQKKRDNFLFKLDKLKKRVNLRLKNIFKY</sequence>
<feature type="domain" description="Glycosyltransferase 2-like" evidence="1">
    <location>
        <begin position="7"/>
        <end position="132"/>
    </location>
</feature>
<proteinExistence type="predicted"/>
<comment type="caution">
    <text evidence="2">The sequence shown here is derived from an EMBL/GenBank/DDBJ whole genome shotgun (WGS) entry which is preliminary data.</text>
</comment>
<gene>
    <name evidence="2" type="ORF">IR213_06475</name>
</gene>
<evidence type="ECO:0000259" key="1">
    <source>
        <dbReference type="Pfam" id="PF00535"/>
    </source>
</evidence>
<dbReference type="InterPro" id="IPR050834">
    <property type="entry name" value="Glycosyltransf_2"/>
</dbReference>
<dbReference type="CDD" id="cd00761">
    <property type="entry name" value="Glyco_tranf_GTA_type"/>
    <property type="match status" value="1"/>
</dbReference>
<dbReference type="InterPro" id="IPR029044">
    <property type="entry name" value="Nucleotide-diphossugar_trans"/>
</dbReference>
<dbReference type="EMBL" id="JADHEC010000010">
    <property type="protein sequence ID" value="MBF2708234.1"/>
    <property type="molecule type" value="Genomic_DNA"/>
</dbReference>